<sequence>MGKGRSIDMIQNGPVKHYLCNALFRPRDLLAGTSLEVAGGSFKDSTSLISSSLTKVSVLSVHSLPLLVAVSQQILYLKACPEALLV</sequence>
<evidence type="ECO:0000313" key="1">
    <source>
        <dbReference type="EMBL" id="KAK9931027.1"/>
    </source>
</evidence>
<dbReference type="EMBL" id="JBEDUW010000004">
    <property type="protein sequence ID" value="KAK9931027.1"/>
    <property type="molecule type" value="Genomic_DNA"/>
</dbReference>
<dbReference type="Proteomes" id="UP001457282">
    <property type="component" value="Unassembled WGS sequence"/>
</dbReference>
<comment type="caution">
    <text evidence="1">The sequence shown here is derived from an EMBL/GenBank/DDBJ whole genome shotgun (WGS) entry which is preliminary data.</text>
</comment>
<evidence type="ECO:0000313" key="2">
    <source>
        <dbReference type="Proteomes" id="UP001457282"/>
    </source>
</evidence>
<organism evidence="1 2">
    <name type="scientific">Rubus argutus</name>
    <name type="common">Southern blackberry</name>
    <dbReference type="NCBI Taxonomy" id="59490"/>
    <lineage>
        <taxon>Eukaryota</taxon>
        <taxon>Viridiplantae</taxon>
        <taxon>Streptophyta</taxon>
        <taxon>Embryophyta</taxon>
        <taxon>Tracheophyta</taxon>
        <taxon>Spermatophyta</taxon>
        <taxon>Magnoliopsida</taxon>
        <taxon>eudicotyledons</taxon>
        <taxon>Gunneridae</taxon>
        <taxon>Pentapetalae</taxon>
        <taxon>rosids</taxon>
        <taxon>fabids</taxon>
        <taxon>Rosales</taxon>
        <taxon>Rosaceae</taxon>
        <taxon>Rosoideae</taxon>
        <taxon>Rosoideae incertae sedis</taxon>
        <taxon>Rubus</taxon>
    </lineage>
</organism>
<reference evidence="1 2" key="1">
    <citation type="journal article" date="2023" name="G3 (Bethesda)">
        <title>A chromosome-length genome assembly and annotation of blackberry (Rubus argutus, cv. 'Hillquist').</title>
        <authorList>
            <person name="Bruna T."/>
            <person name="Aryal R."/>
            <person name="Dudchenko O."/>
            <person name="Sargent D.J."/>
            <person name="Mead D."/>
            <person name="Buti M."/>
            <person name="Cavallini A."/>
            <person name="Hytonen T."/>
            <person name="Andres J."/>
            <person name="Pham M."/>
            <person name="Weisz D."/>
            <person name="Mascagni F."/>
            <person name="Usai G."/>
            <person name="Natali L."/>
            <person name="Bassil N."/>
            <person name="Fernandez G.E."/>
            <person name="Lomsadze A."/>
            <person name="Armour M."/>
            <person name="Olukolu B."/>
            <person name="Poorten T."/>
            <person name="Britton C."/>
            <person name="Davik J."/>
            <person name="Ashrafi H."/>
            <person name="Aiden E.L."/>
            <person name="Borodovsky M."/>
            <person name="Worthington M."/>
        </authorList>
    </citation>
    <scope>NUCLEOTIDE SEQUENCE [LARGE SCALE GENOMIC DNA]</scope>
    <source>
        <strain evidence="1">PI 553951</strain>
    </source>
</reference>
<accession>A0AAW1X236</accession>
<gene>
    <name evidence="1" type="ORF">M0R45_018323</name>
</gene>
<keyword evidence="2" id="KW-1185">Reference proteome</keyword>
<name>A0AAW1X236_RUBAR</name>
<protein>
    <submittedName>
        <fullName evidence="1">Uncharacterized protein</fullName>
    </submittedName>
</protein>
<dbReference type="AlphaFoldDB" id="A0AAW1X236"/>
<proteinExistence type="predicted"/>